<dbReference type="SUPFAM" id="SSF143744">
    <property type="entry name" value="GlcG-like"/>
    <property type="match status" value="1"/>
</dbReference>
<evidence type="ECO:0000313" key="1">
    <source>
        <dbReference type="EMBL" id="MFM0721679.1"/>
    </source>
</evidence>
<accession>A0ABW9ES31</accession>
<dbReference type="PANTHER" id="PTHR34309">
    <property type="entry name" value="SLR1406 PROTEIN"/>
    <property type="match status" value="1"/>
</dbReference>
<dbReference type="InterPro" id="IPR052517">
    <property type="entry name" value="GlcG_carb_metab_protein"/>
</dbReference>
<comment type="caution">
    <text evidence="1">The sequence shown here is derived from an EMBL/GenBank/DDBJ whole genome shotgun (WGS) entry which is preliminary data.</text>
</comment>
<dbReference type="Gene3D" id="3.30.450.150">
    <property type="entry name" value="Haem-degrading domain"/>
    <property type="match status" value="1"/>
</dbReference>
<dbReference type="InterPro" id="IPR038084">
    <property type="entry name" value="PduO/GlcC-like_sf"/>
</dbReference>
<organism evidence="1 2">
    <name type="scientific">Paraburkholderia strydomiana</name>
    <dbReference type="NCBI Taxonomy" id="1245417"/>
    <lineage>
        <taxon>Bacteria</taxon>
        <taxon>Pseudomonadati</taxon>
        <taxon>Pseudomonadota</taxon>
        <taxon>Betaproteobacteria</taxon>
        <taxon>Burkholderiales</taxon>
        <taxon>Burkholderiaceae</taxon>
        <taxon>Paraburkholderia</taxon>
    </lineage>
</organism>
<dbReference type="InterPro" id="IPR005624">
    <property type="entry name" value="PduO/GlcC-like"/>
</dbReference>
<evidence type="ECO:0000313" key="2">
    <source>
        <dbReference type="Proteomes" id="UP001629392"/>
    </source>
</evidence>
<keyword evidence="2" id="KW-1185">Reference proteome</keyword>
<proteinExistence type="predicted"/>
<dbReference type="Pfam" id="PF03928">
    <property type="entry name" value="HbpS-like"/>
    <property type="match status" value="1"/>
</dbReference>
<dbReference type="Proteomes" id="UP001629392">
    <property type="component" value="Unassembled WGS sequence"/>
</dbReference>
<dbReference type="PANTHER" id="PTHR34309:SF10">
    <property type="entry name" value="SLR1406 PROTEIN"/>
    <property type="match status" value="1"/>
</dbReference>
<name>A0ABW9ES31_9BURK</name>
<gene>
    <name evidence="1" type="ORF">PQQ73_35910</name>
</gene>
<dbReference type="RefSeq" id="WP_408157799.1">
    <property type="nucleotide sequence ID" value="NZ_JAQQCL010000051.1"/>
</dbReference>
<sequence length="141" mass="14145">MAHLSLSVADAIIRAALGESRRLALKPMTVAVLDAGGHMIACSREDGSGFLRFELATGKAYGALGFGFGSRGLQDKSPTFLAGAIAASGGRLVPAAGGIVIREDSGFVLGAIGVSGDTSEADEAVGLEAVREVGLRGDIGT</sequence>
<protein>
    <submittedName>
        <fullName evidence="1">Heme-binding protein</fullName>
    </submittedName>
</protein>
<reference evidence="1 2" key="1">
    <citation type="journal article" date="2024" name="Chem. Sci.">
        <title>Discovery of megapolipeptins by genome mining of a Burkholderiales bacteria collection.</title>
        <authorList>
            <person name="Paulo B.S."/>
            <person name="Recchia M.J.J."/>
            <person name="Lee S."/>
            <person name="Fergusson C.H."/>
            <person name="Romanowski S.B."/>
            <person name="Hernandez A."/>
            <person name="Krull N."/>
            <person name="Liu D.Y."/>
            <person name="Cavanagh H."/>
            <person name="Bos A."/>
            <person name="Gray C.A."/>
            <person name="Murphy B.T."/>
            <person name="Linington R.G."/>
            <person name="Eustaquio A.S."/>
        </authorList>
    </citation>
    <scope>NUCLEOTIDE SEQUENCE [LARGE SCALE GENOMIC DNA]</scope>
    <source>
        <strain evidence="1 2">RL17-350-BIC-E</strain>
    </source>
</reference>
<dbReference type="EMBL" id="JAQQCL010000051">
    <property type="protein sequence ID" value="MFM0721679.1"/>
    <property type="molecule type" value="Genomic_DNA"/>
</dbReference>